<evidence type="ECO:0000313" key="3">
    <source>
        <dbReference type="Proteomes" id="UP001598114"/>
    </source>
</evidence>
<keyword evidence="3" id="KW-1185">Reference proteome</keyword>
<accession>A0ABW6CUY9</accession>
<dbReference type="Proteomes" id="UP001598114">
    <property type="component" value="Unassembled WGS sequence"/>
</dbReference>
<name>A0ABW6CUY9_9BACT</name>
<evidence type="ECO:0000313" key="2">
    <source>
        <dbReference type="EMBL" id="MFD3274753.1"/>
    </source>
</evidence>
<dbReference type="RefSeq" id="WP_377974242.1">
    <property type="nucleotide sequence ID" value="NZ_JBBKYA010000001.1"/>
</dbReference>
<reference evidence="2 3" key="1">
    <citation type="submission" date="2024-03" db="EMBL/GenBank/DDBJ databases">
        <title>Aquirufa genome sequencing.</title>
        <authorList>
            <person name="Pitt A."/>
            <person name="Hahn M.W."/>
        </authorList>
    </citation>
    <scope>NUCLEOTIDE SEQUENCE [LARGE SCALE GENOMIC DNA]</scope>
    <source>
        <strain evidence="2 3">PLAD-142S6K</strain>
    </source>
</reference>
<evidence type="ECO:0008006" key="4">
    <source>
        <dbReference type="Google" id="ProtNLM"/>
    </source>
</evidence>
<sequence length="91" mass="10202">MKTSFNKFLYIGFVVMGFVQLLTNHALTEAATQFGIALAFDPFDQSQPWKERPTWQKAVLVIHLAFVVGLFGYEVGSSDLVQGFKDGWNGK</sequence>
<keyword evidence="1" id="KW-1133">Transmembrane helix</keyword>
<keyword evidence="1" id="KW-0472">Membrane</keyword>
<comment type="caution">
    <text evidence="2">The sequence shown here is derived from an EMBL/GenBank/DDBJ whole genome shotgun (WGS) entry which is preliminary data.</text>
</comment>
<organism evidence="2 3">
    <name type="scientific">Aquirufa echingensis</name>
    <dbReference type="NCBI Taxonomy" id="3096516"/>
    <lineage>
        <taxon>Bacteria</taxon>
        <taxon>Pseudomonadati</taxon>
        <taxon>Bacteroidota</taxon>
        <taxon>Cytophagia</taxon>
        <taxon>Cytophagales</taxon>
        <taxon>Flectobacillaceae</taxon>
        <taxon>Aquirufa</taxon>
    </lineage>
</organism>
<protein>
    <recommendedName>
        <fullName evidence="4">DUF1206 domain-containing protein</fullName>
    </recommendedName>
</protein>
<dbReference type="EMBL" id="JBBKYA010000001">
    <property type="protein sequence ID" value="MFD3274753.1"/>
    <property type="molecule type" value="Genomic_DNA"/>
</dbReference>
<feature type="transmembrane region" description="Helical" evidence="1">
    <location>
        <begin position="54"/>
        <end position="73"/>
    </location>
</feature>
<evidence type="ECO:0000256" key="1">
    <source>
        <dbReference type="SAM" id="Phobius"/>
    </source>
</evidence>
<keyword evidence="1" id="KW-0812">Transmembrane</keyword>
<proteinExistence type="predicted"/>
<gene>
    <name evidence="2" type="ORF">SKC38_00755</name>
</gene>